<name>A0A645D692_9ZZZZ</name>
<dbReference type="Pfam" id="PF11756">
    <property type="entry name" value="YgbA_NO"/>
    <property type="match status" value="1"/>
</dbReference>
<dbReference type="InterPro" id="IPR020483">
    <property type="entry name" value="Uncharacterised_YgbA"/>
</dbReference>
<proteinExistence type="predicted"/>
<comment type="caution">
    <text evidence="1">The sequence shown here is derived from an EMBL/GenBank/DDBJ whole genome shotgun (WGS) entry which is preliminary data.</text>
</comment>
<organism evidence="1">
    <name type="scientific">bioreactor metagenome</name>
    <dbReference type="NCBI Taxonomy" id="1076179"/>
    <lineage>
        <taxon>unclassified sequences</taxon>
        <taxon>metagenomes</taxon>
        <taxon>ecological metagenomes</taxon>
    </lineage>
</organism>
<reference evidence="1" key="1">
    <citation type="submission" date="2019-08" db="EMBL/GenBank/DDBJ databases">
        <authorList>
            <person name="Kucharzyk K."/>
            <person name="Murdoch R.W."/>
            <person name="Higgins S."/>
            <person name="Loffler F."/>
        </authorList>
    </citation>
    <scope>NUCLEOTIDE SEQUENCE</scope>
</reference>
<evidence type="ECO:0000313" key="1">
    <source>
        <dbReference type="EMBL" id="MPM84886.1"/>
    </source>
</evidence>
<protein>
    <recommendedName>
        <fullName evidence="2">Nitrous oxide-stimulated promoter</fullName>
    </recommendedName>
</protein>
<gene>
    <name evidence="1" type="ORF">SDC9_131962</name>
</gene>
<sequence length="108" mass="12662">MKTSRIEKEKQTVGLMIELYCHNKHHPQGILCEDCQNLLNYAQQRLEHCKFGEDKTVCGDCIVHCYKKEMREKIVGIMRYSGPRMIFKHPIAAIQHLVDKRTHPQKGK</sequence>
<dbReference type="NCBIfam" id="NF007714">
    <property type="entry name" value="PRK10410.1-2"/>
    <property type="match status" value="1"/>
</dbReference>
<dbReference type="EMBL" id="VSSQ01033330">
    <property type="protein sequence ID" value="MPM84886.1"/>
    <property type="molecule type" value="Genomic_DNA"/>
</dbReference>
<accession>A0A645D692</accession>
<dbReference type="AlphaFoldDB" id="A0A645D692"/>
<evidence type="ECO:0008006" key="2">
    <source>
        <dbReference type="Google" id="ProtNLM"/>
    </source>
</evidence>